<name>A0A917H905_9BACL</name>
<evidence type="ECO:0000313" key="2">
    <source>
        <dbReference type="Proteomes" id="UP000600247"/>
    </source>
</evidence>
<evidence type="ECO:0008006" key="3">
    <source>
        <dbReference type="Google" id="ProtNLM"/>
    </source>
</evidence>
<gene>
    <name evidence="1" type="primary">yyaC</name>
    <name evidence="1" type="ORF">GCM10010918_28600</name>
</gene>
<dbReference type="NCBIfam" id="TIGR02841">
    <property type="entry name" value="spore_YyaC"/>
    <property type="match status" value="1"/>
</dbReference>
<dbReference type="InterPro" id="IPR009665">
    <property type="entry name" value="YyaC"/>
</dbReference>
<accession>A0A917H905</accession>
<dbReference type="EMBL" id="BMHY01000005">
    <property type="protein sequence ID" value="GGG71372.1"/>
    <property type="molecule type" value="Genomic_DNA"/>
</dbReference>
<dbReference type="AlphaFoldDB" id="A0A917H905"/>
<keyword evidence="2" id="KW-1185">Reference proteome</keyword>
<evidence type="ECO:0000313" key="1">
    <source>
        <dbReference type="EMBL" id="GGG71372.1"/>
    </source>
</evidence>
<dbReference type="InterPro" id="IPR023430">
    <property type="entry name" value="Pept_HybD-like_dom_sf"/>
</dbReference>
<dbReference type="Proteomes" id="UP000600247">
    <property type="component" value="Unassembled WGS sequence"/>
</dbReference>
<dbReference type="Pfam" id="PF06866">
    <property type="entry name" value="DUF1256"/>
    <property type="match status" value="1"/>
</dbReference>
<reference evidence="1 2" key="1">
    <citation type="journal article" date="2014" name="Int. J. Syst. Evol. Microbiol.">
        <title>Complete genome sequence of Corynebacterium casei LMG S-19264T (=DSM 44701T), isolated from a smear-ripened cheese.</title>
        <authorList>
            <consortium name="US DOE Joint Genome Institute (JGI-PGF)"/>
            <person name="Walter F."/>
            <person name="Albersmeier A."/>
            <person name="Kalinowski J."/>
            <person name="Ruckert C."/>
        </authorList>
    </citation>
    <scope>NUCLEOTIDE SEQUENCE [LARGE SCALE GENOMIC DNA]</scope>
    <source>
        <strain evidence="1 2">CGMCC 1.15286</strain>
    </source>
</reference>
<proteinExistence type="predicted"/>
<comment type="caution">
    <text evidence="1">The sequence shown here is derived from an EMBL/GenBank/DDBJ whole genome shotgun (WGS) entry which is preliminary data.</text>
</comment>
<organism evidence="1 2">
    <name type="scientific">Paenibacillus radicis</name>
    <name type="common">ex Gao et al. 2016</name>
    <dbReference type="NCBI Taxonomy" id="1737354"/>
    <lineage>
        <taxon>Bacteria</taxon>
        <taxon>Bacillati</taxon>
        <taxon>Bacillota</taxon>
        <taxon>Bacilli</taxon>
        <taxon>Bacillales</taxon>
        <taxon>Paenibacillaceae</taxon>
        <taxon>Paenibacillus</taxon>
    </lineage>
</organism>
<protein>
    <recommendedName>
        <fullName evidence="3">Spore protease YyaC</fullName>
    </recommendedName>
</protein>
<dbReference type="RefSeq" id="WP_188889886.1">
    <property type="nucleotide sequence ID" value="NZ_BMHY01000005.1"/>
</dbReference>
<dbReference type="SUPFAM" id="SSF53163">
    <property type="entry name" value="HybD-like"/>
    <property type="match status" value="1"/>
</dbReference>
<sequence>MKLSFTKDIPLKVPYTELNVVGILVNRLSAILDEMSGDRPIVIVCIGTDRSTGDSLGPIIGTSLAKYQSPHFSIYGTLEEPVHAMNLEDTLLHINRNFHKPFVIGIDACLGQVSSIGSIQVGMGPVRPGAGVNKELPPVGDIHITGIVNVGGFMEYFVLQNTRLHLVMKMADIISCSLFSAVVNSTPIHSRTREHAASLENARGRFPQ</sequence>